<dbReference type="PANTHER" id="PTHR13061:SF29">
    <property type="entry name" value="GAMMA CARBONIC ANHYDRASE-LIKE 1, MITOCHONDRIAL-RELATED"/>
    <property type="match status" value="1"/>
</dbReference>
<dbReference type="Proteomes" id="UP000265882">
    <property type="component" value="Unassembled WGS sequence"/>
</dbReference>
<name>A0A3A4NXH9_ABYX5</name>
<dbReference type="Gene3D" id="2.160.10.10">
    <property type="entry name" value="Hexapeptide repeat proteins"/>
    <property type="match status" value="1"/>
</dbReference>
<proteinExistence type="predicted"/>
<dbReference type="Pfam" id="PF00132">
    <property type="entry name" value="Hexapep"/>
    <property type="match status" value="1"/>
</dbReference>
<reference evidence="1 2" key="1">
    <citation type="journal article" date="2017" name="ISME J.">
        <title>Energy and carbon metabolisms in a deep terrestrial subsurface fluid microbial community.</title>
        <authorList>
            <person name="Momper L."/>
            <person name="Jungbluth S.P."/>
            <person name="Lee M.D."/>
            <person name="Amend J.P."/>
        </authorList>
    </citation>
    <scope>NUCLEOTIDE SEQUENCE [LARGE SCALE GENOMIC DNA]</scope>
    <source>
        <strain evidence="1">SURF_5</strain>
    </source>
</reference>
<dbReference type="AlphaFoldDB" id="A0A3A4NXH9"/>
<organism evidence="1 2">
    <name type="scientific">Abyssobacteria bacterium (strain SURF_5)</name>
    <dbReference type="NCBI Taxonomy" id="2093360"/>
    <lineage>
        <taxon>Bacteria</taxon>
        <taxon>Pseudomonadati</taxon>
        <taxon>Candidatus Hydrogenedentota</taxon>
        <taxon>Candidatus Abyssobacteria</taxon>
    </lineage>
</organism>
<gene>
    <name evidence="1" type="ORF">C4520_09210</name>
</gene>
<dbReference type="PANTHER" id="PTHR13061">
    <property type="entry name" value="DYNACTIN SUBUNIT P25"/>
    <property type="match status" value="1"/>
</dbReference>
<sequence>MKLDASIFVHPSAVLHGNVTVGKYSSIWANAVIRADFNTIAIGRYTNIQDHATIHCSPTNPTVIGDFVTAAHSSIMHACTVGNRVMIGMGATILDGARIGDGTMIAANALVRENMNVPPNSLVVGVPGRILEGKGRPEFIEQNAISYYVLSRKYMEGVDSISPAELLSLMQKFEAQD</sequence>
<dbReference type="InterPro" id="IPR050484">
    <property type="entry name" value="Transf_Hexapept/Carb_Anhydrase"/>
</dbReference>
<dbReference type="InterPro" id="IPR047324">
    <property type="entry name" value="LbH_gamma_CA-like"/>
</dbReference>
<dbReference type="InterPro" id="IPR011004">
    <property type="entry name" value="Trimer_LpxA-like_sf"/>
</dbReference>
<accession>A0A3A4NXH9</accession>
<dbReference type="CDD" id="cd04645">
    <property type="entry name" value="LbH_gamma_CA_like"/>
    <property type="match status" value="1"/>
</dbReference>
<evidence type="ECO:0000313" key="2">
    <source>
        <dbReference type="Proteomes" id="UP000265882"/>
    </source>
</evidence>
<dbReference type="InterPro" id="IPR001451">
    <property type="entry name" value="Hexapep"/>
</dbReference>
<evidence type="ECO:0000313" key="1">
    <source>
        <dbReference type="EMBL" id="RJP21830.1"/>
    </source>
</evidence>
<protein>
    <submittedName>
        <fullName evidence="1">Gamma carbonic anhydrase family protein</fullName>
    </submittedName>
</protein>
<comment type="caution">
    <text evidence="1">The sequence shown here is derived from an EMBL/GenBank/DDBJ whole genome shotgun (WGS) entry which is preliminary data.</text>
</comment>
<dbReference type="SUPFAM" id="SSF51161">
    <property type="entry name" value="Trimeric LpxA-like enzymes"/>
    <property type="match status" value="1"/>
</dbReference>
<dbReference type="EMBL" id="QZKU01000064">
    <property type="protein sequence ID" value="RJP21830.1"/>
    <property type="molecule type" value="Genomic_DNA"/>
</dbReference>